<feature type="domain" description="HAMP" evidence="16">
    <location>
        <begin position="149"/>
        <end position="202"/>
    </location>
</feature>
<evidence type="ECO:0000259" key="16">
    <source>
        <dbReference type="PROSITE" id="PS50885"/>
    </source>
</evidence>
<evidence type="ECO:0000256" key="10">
    <source>
        <dbReference type="ARBA" id="ARBA00022840"/>
    </source>
</evidence>
<dbReference type="GO" id="GO:0016301">
    <property type="term" value="F:kinase activity"/>
    <property type="evidence" value="ECO:0007669"/>
    <property type="project" value="UniProtKB-KW"/>
</dbReference>
<keyword evidence="8" id="KW-0547">Nucleotide-binding</keyword>
<dbReference type="InterPro" id="IPR036097">
    <property type="entry name" value="HisK_dim/P_sf"/>
</dbReference>
<keyword evidence="11 14" id="KW-1133">Transmembrane helix</keyword>
<evidence type="ECO:0000256" key="1">
    <source>
        <dbReference type="ARBA" id="ARBA00000085"/>
    </source>
</evidence>
<organism evidence="17 18">
    <name type="scientific">Psychrobacillus faecigallinarum</name>
    <dbReference type="NCBI Taxonomy" id="2762235"/>
    <lineage>
        <taxon>Bacteria</taxon>
        <taxon>Bacillati</taxon>
        <taxon>Bacillota</taxon>
        <taxon>Bacilli</taxon>
        <taxon>Bacillales</taxon>
        <taxon>Bacillaceae</taxon>
        <taxon>Psychrobacillus</taxon>
    </lineage>
</organism>
<dbReference type="InterPro" id="IPR036890">
    <property type="entry name" value="HATPase_C_sf"/>
</dbReference>
<dbReference type="InterPro" id="IPR005467">
    <property type="entry name" value="His_kinase_dom"/>
</dbReference>
<evidence type="ECO:0000256" key="4">
    <source>
        <dbReference type="ARBA" id="ARBA00022475"/>
    </source>
</evidence>
<dbReference type="RefSeq" id="WP_191697521.1">
    <property type="nucleotide sequence ID" value="NZ_JACSQO010000008.1"/>
</dbReference>
<evidence type="ECO:0000256" key="5">
    <source>
        <dbReference type="ARBA" id="ARBA00022553"/>
    </source>
</evidence>
<proteinExistence type="predicted"/>
<name>A0ABR8RC01_9BACI</name>
<dbReference type="InterPro" id="IPR050398">
    <property type="entry name" value="HssS/ArlS-like"/>
</dbReference>
<dbReference type="EC" id="2.7.13.3" evidence="3"/>
<dbReference type="InterPro" id="IPR004358">
    <property type="entry name" value="Sig_transdc_His_kin-like_C"/>
</dbReference>
<evidence type="ECO:0000256" key="3">
    <source>
        <dbReference type="ARBA" id="ARBA00012438"/>
    </source>
</evidence>
<gene>
    <name evidence="17" type="ORF">H9650_14480</name>
</gene>
<evidence type="ECO:0000256" key="2">
    <source>
        <dbReference type="ARBA" id="ARBA00004651"/>
    </source>
</evidence>
<evidence type="ECO:0000256" key="12">
    <source>
        <dbReference type="ARBA" id="ARBA00023012"/>
    </source>
</evidence>
<dbReference type="PANTHER" id="PTHR45528:SF8">
    <property type="entry name" value="HISTIDINE KINASE"/>
    <property type="match status" value="1"/>
</dbReference>
<dbReference type="Pfam" id="PF02518">
    <property type="entry name" value="HATPase_c"/>
    <property type="match status" value="1"/>
</dbReference>
<dbReference type="PROSITE" id="PS50109">
    <property type="entry name" value="HIS_KIN"/>
    <property type="match status" value="1"/>
</dbReference>
<sequence length="436" mass="50909">MREASFYEQMIPKIESKIRLEKDSILEVSQKNKLDMIIPSEGFKYKVIDIAGTYKYGSHEDQLDIDVKQLYERLNIVDYSEKNYFVKYIPIIDANENLQGVVMLYYQLKVTPIESSDTLLLKVGIPLILLTPFFYIILFTIIFVRRLSREIKLPLEQLMIATSFVRKKDLNFNINKYEKIREIQLLIEAFENMQSELSDSLQREWKLQKERKEAIAALAHDLRTPLTIIQGHVEGLEEAKKKGIDRFDRYLIVIKSNIQRAVKLVYDLNQTTLLENDFFQLDKKEFDPIYFFQGKMEEYEHWCMKEQVVFTGKLKDERSKKIDIFADSNRISQVLDNLFTNSLRFVQKGEISLNVLMTDDWLYIKMVDNGQGFEKGKEAKVFESFYQGITGESRRNGHAGLGLYIAKTIIDKHDGTIQAFNNEDGGATVSIKLPLY</sequence>
<evidence type="ECO:0000256" key="8">
    <source>
        <dbReference type="ARBA" id="ARBA00022741"/>
    </source>
</evidence>
<dbReference type="PROSITE" id="PS50885">
    <property type="entry name" value="HAMP"/>
    <property type="match status" value="1"/>
</dbReference>
<dbReference type="Gene3D" id="6.10.340.10">
    <property type="match status" value="1"/>
</dbReference>
<reference evidence="17 18" key="1">
    <citation type="submission" date="2020-08" db="EMBL/GenBank/DDBJ databases">
        <title>A Genomic Blueprint of the Chicken Gut Microbiome.</title>
        <authorList>
            <person name="Gilroy R."/>
            <person name="Ravi A."/>
            <person name="Getino M."/>
            <person name="Pursley I."/>
            <person name="Horton D.L."/>
            <person name="Alikhan N.-F."/>
            <person name="Baker D."/>
            <person name="Gharbi K."/>
            <person name="Hall N."/>
            <person name="Watson M."/>
            <person name="Adriaenssens E.M."/>
            <person name="Foster-Nyarko E."/>
            <person name="Jarju S."/>
            <person name="Secka A."/>
            <person name="Antonio M."/>
            <person name="Oren A."/>
            <person name="Chaudhuri R."/>
            <person name="La Ragione R.M."/>
            <person name="Hildebrand F."/>
            <person name="Pallen M.J."/>
        </authorList>
    </citation>
    <scope>NUCLEOTIDE SEQUENCE [LARGE SCALE GENOMIC DNA]</scope>
    <source>
        <strain evidence="17 18">Sa2BUA9</strain>
    </source>
</reference>
<keyword evidence="6" id="KW-0808">Transferase</keyword>
<comment type="caution">
    <text evidence="17">The sequence shown here is derived from an EMBL/GenBank/DDBJ whole genome shotgun (WGS) entry which is preliminary data.</text>
</comment>
<keyword evidence="4" id="KW-1003">Cell membrane</keyword>
<dbReference type="InterPro" id="IPR003660">
    <property type="entry name" value="HAMP_dom"/>
</dbReference>
<keyword evidence="5" id="KW-0597">Phosphoprotein</keyword>
<evidence type="ECO:0000256" key="9">
    <source>
        <dbReference type="ARBA" id="ARBA00022777"/>
    </source>
</evidence>
<accession>A0ABR8RC01</accession>
<keyword evidence="13 14" id="KW-0472">Membrane</keyword>
<dbReference type="InterPro" id="IPR003594">
    <property type="entry name" value="HATPase_dom"/>
</dbReference>
<protein>
    <recommendedName>
        <fullName evidence="3">histidine kinase</fullName>
        <ecNumber evidence="3">2.7.13.3</ecNumber>
    </recommendedName>
</protein>
<dbReference type="Pfam" id="PF00512">
    <property type="entry name" value="HisKA"/>
    <property type="match status" value="1"/>
</dbReference>
<evidence type="ECO:0000256" key="6">
    <source>
        <dbReference type="ARBA" id="ARBA00022679"/>
    </source>
</evidence>
<evidence type="ECO:0000313" key="17">
    <source>
        <dbReference type="EMBL" id="MBD7945330.1"/>
    </source>
</evidence>
<evidence type="ECO:0000259" key="15">
    <source>
        <dbReference type="PROSITE" id="PS50109"/>
    </source>
</evidence>
<evidence type="ECO:0000256" key="7">
    <source>
        <dbReference type="ARBA" id="ARBA00022692"/>
    </source>
</evidence>
<dbReference type="SUPFAM" id="SSF55874">
    <property type="entry name" value="ATPase domain of HSP90 chaperone/DNA topoisomerase II/histidine kinase"/>
    <property type="match status" value="1"/>
</dbReference>
<evidence type="ECO:0000256" key="13">
    <source>
        <dbReference type="ARBA" id="ARBA00023136"/>
    </source>
</evidence>
<keyword evidence="7 14" id="KW-0812">Transmembrane</keyword>
<dbReference type="InterPro" id="IPR003661">
    <property type="entry name" value="HisK_dim/P_dom"/>
</dbReference>
<dbReference type="EMBL" id="JACSQO010000008">
    <property type="protein sequence ID" value="MBD7945330.1"/>
    <property type="molecule type" value="Genomic_DNA"/>
</dbReference>
<feature type="domain" description="Histidine kinase" evidence="15">
    <location>
        <begin position="217"/>
        <end position="436"/>
    </location>
</feature>
<keyword evidence="10" id="KW-0067">ATP-binding</keyword>
<evidence type="ECO:0000256" key="11">
    <source>
        <dbReference type="ARBA" id="ARBA00022989"/>
    </source>
</evidence>
<dbReference type="PANTHER" id="PTHR45528">
    <property type="entry name" value="SENSOR HISTIDINE KINASE CPXA"/>
    <property type="match status" value="1"/>
</dbReference>
<dbReference type="Proteomes" id="UP000640786">
    <property type="component" value="Unassembled WGS sequence"/>
</dbReference>
<evidence type="ECO:0000256" key="14">
    <source>
        <dbReference type="SAM" id="Phobius"/>
    </source>
</evidence>
<dbReference type="SUPFAM" id="SSF47384">
    <property type="entry name" value="Homodimeric domain of signal transducing histidine kinase"/>
    <property type="match status" value="1"/>
</dbReference>
<keyword evidence="9 17" id="KW-0418">Kinase</keyword>
<feature type="transmembrane region" description="Helical" evidence="14">
    <location>
        <begin position="119"/>
        <end position="144"/>
    </location>
</feature>
<comment type="subcellular location">
    <subcellularLocation>
        <location evidence="2">Cell membrane</location>
        <topology evidence="2">Multi-pass membrane protein</topology>
    </subcellularLocation>
</comment>
<dbReference type="CDD" id="cd00082">
    <property type="entry name" value="HisKA"/>
    <property type="match status" value="1"/>
</dbReference>
<dbReference type="Gene3D" id="1.10.287.130">
    <property type="match status" value="1"/>
</dbReference>
<dbReference type="Gene3D" id="3.30.565.10">
    <property type="entry name" value="Histidine kinase-like ATPase, C-terminal domain"/>
    <property type="match status" value="1"/>
</dbReference>
<comment type="catalytic activity">
    <reaction evidence="1">
        <text>ATP + protein L-histidine = ADP + protein N-phospho-L-histidine.</text>
        <dbReference type="EC" id="2.7.13.3"/>
    </reaction>
</comment>
<keyword evidence="18" id="KW-1185">Reference proteome</keyword>
<dbReference type="SMART" id="SM00388">
    <property type="entry name" value="HisKA"/>
    <property type="match status" value="1"/>
</dbReference>
<keyword evidence="12" id="KW-0902">Two-component regulatory system</keyword>
<dbReference type="SMART" id="SM00387">
    <property type="entry name" value="HATPase_c"/>
    <property type="match status" value="1"/>
</dbReference>
<evidence type="ECO:0000313" key="18">
    <source>
        <dbReference type="Proteomes" id="UP000640786"/>
    </source>
</evidence>
<dbReference type="PRINTS" id="PR00344">
    <property type="entry name" value="BCTRLSENSOR"/>
</dbReference>